<dbReference type="OrthoDB" id="2877989at2"/>
<proteinExistence type="predicted"/>
<dbReference type="EMBL" id="PGVE01000028">
    <property type="protein sequence ID" value="PLS07284.1"/>
    <property type="molecule type" value="Genomic_DNA"/>
</dbReference>
<comment type="caution">
    <text evidence="1">The sequence shown here is derived from an EMBL/GenBank/DDBJ whole genome shotgun (WGS) entry which is preliminary data.</text>
</comment>
<evidence type="ECO:0000313" key="1">
    <source>
        <dbReference type="EMBL" id="PLS07284.1"/>
    </source>
</evidence>
<dbReference type="RefSeq" id="WP_101647025.1">
    <property type="nucleotide sequence ID" value="NZ_PGVE01000028.1"/>
</dbReference>
<dbReference type="AlphaFoldDB" id="A0A2N5HP51"/>
<reference evidence="1 2" key="1">
    <citation type="submission" date="2017-11" db="EMBL/GenBank/DDBJ databases">
        <title>Comparitive Functional Genomics of Dry Heat Resistant strains isolated from the Viking Spacecraft.</title>
        <authorList>
            <person name="Seuylemezian A."/>
            <person name="Cooper K."/>
            <person name="Vaishampayan P."/>
        </authorList>
    </citation>
    <scope>NUCLEOTIDE SEQUENCE [LARGE SCALE GENOMIC DNA]</scope>
    <source>
        <strain evidence="1 2">V32-6</strain>
    </source>
</reference>
<accession>A0A2N5HP51</accession>
<organism evidence="1 2">
    <name type="scientific">Neobacillus cucumis</name>
    <dbReference type="NCBI Taxonomy" id="1740721"/>
    <lineage>
        <taxon>Bacteria</taxon>
        <taxon>Bacillati</taxon>
        <taxon>Bacillota</taxon>
        <taxon>Bacilli</taxon>
        <taxon>Bacillales</taxon>
        <taxon>Bacillaceae</taxon>
        <taxon>Neobacillus</taxon>
    </lineage>
</organism>
<keyword evidence="2" id="KW-1185">Reference proteome</keyword>
<evidence type="ECO:0000313" key="2">
    <source>
        <dbReference type="Proteomes" id="UP000234950"/>
    </source>
</evidence>
<name>A0A2N5HP51_9BACI</name>
<sequence length="169" mass="19879">MKMITFILWSLFIVLCPLNTRADELPRLSSDCLEDMKIRDVEYNKSIMKEIITELGLDIDNQNYIEVSDKALDAAHLIYGGKEMDENYRSLHEQFIVASRGKPTLYIKPKEAYLLYKQPDNTNVAVHLKLADFKWDVVGKKKKEGNPVHYKLLKCEKEYLKKKREYFNQ</sequence>
<gene>
    <name evidence="1" type="ORF">CVD27_06285</name>
</gene>
<protein>
    <submittedName>
        <fullName evidence="1">Uncharacterized protein</fullName>
    </submittedName>
</protein>
<dbReference type="Proteomes" id="UP000234950">
    <property type="component" value="Unassembled WGS sequence"/>
</dbReference>